<dbReference type="EMBL" id="SMLA01000066">
    <property type="protein sequence ID" value="TDD82302.1"/>
    <property type="molecule type" value="Genomic_DNA"/>
</dbReference>
<dbReference type="Pfam" id="PF03466">
    <property type="entry name" value="LysR_substrate"/>
    <property type="match status" value="1"/>
</dbReference>
<comment type="similarity">
    <text evidence="1">Belongs to the LysR transcriptional regulatory family.</text>
</comment>
<accession>A0A4R5BF85</accession>
<dbReference type="Pfam" id="PF00126">
    <property type="entry name" value="HTH_1"/>
    <property type="match status" value="1"/>
</dbReference>
<comment type="caution">
    <text evidence="6">The sequence shown here is derived from an EMBL/GenBank/DDBJ whole genome shotgun (WGS) entry which is preliminary data.</text>
</comment>
<dbReference type="SUPFAM" id="SSF53850">
    <property type="entry name" value="Periplasmic binding protein-like II"/>
    <property type="match status" value="1"/>
</dbReference>
<proteinExistence type="inferred from homology"/>
<dbReference type="InterPro" id="IPR050950">
    <property type="entry name" value="HTH-type_LysR_regulators"/>
</dbReference>
<feature type="domain" description="HTH lysR-type" evidence="5">
    <location>
        <begin position="1"/>
        <end position="58"/>
    </location>
</feature>
<name>A0A4R5BF85_9PSEU</name>
<keyword evidence="7" id="KW-1185">Reference proteome</keyword>
<evidence type="ECO:0000256" key="2">
    <source>
        <dbReference type="ARBA" id="ARBA00023015"/>
    </source>
</evidence>
<evidence type="ECO:0000313" key="6">
    <source>
        <dbReference type="EMBL" id="TDD82302.1"/>
    </source>
</evidence>
<dbReference type="PRINTS" id="PR00039">
    <property type="entry name" value="HTHLYSR"/>
</dbReference>
<keyword evidence="2" id="KW-0805">Transcription regulation</keyword>
<evidence type="ECO:0000256" key="4">
    <source>
        <dbReference type="ARBA" id="ARBA00023163"/>
    </source>
</evidence>
<sequence>MTLNQLRAFLLAHRLGTFTAVAGELDMAQPSVSELVRRLEEELGTALFVRGSRKLTLSEAGRELLPHAEQALAAVDHGSAAVRALNALSGGTATFGLLRNADYYLLSDLVRQFLDRYPDVKVRLVGQNSAETAAAVRDGDLEAGLVVLPIDDEALSVTPLARDEVLYVSPDPERTRRPVAVEDLTTAPLILYDARYGWADPTRRQLAERAQLAGVALDAGIEVEHVESALRLAAQGIGDTIASRAVVNSRRFPAELHTAPFAEPLYDTIALIHRRNRTLSPATGELARLAQETLLEGGASWADGCSHDLRASGAAARENNHLSNPHRRGFSDVAWRVAPGPRRRLRFRYPHR</sequence>
<keyword evidence="3" id="KW-0238">DNA-binding</keyword>
<dbReference type="Gene3D" id="1.10.10.10">
    <property type="entry name" value="Winged helix-like DNA-binding domain superfamily/Winged helix DNA-binding domain"/>
    <property type="match status" value="1"/>
</dbReference>
<evidence type="ECO:0000313" key="7">
    <source>
        <dbReference type="Proteomes" id="UP000294723"/>
    </source>
</evidence>
<protein>
    <submittedName>
        <fullName evidence="6">LysR family transcriptional regulator</fullName>
    </submittedName>
</protein>
<dbReference type="GO" id="GO:0003677">
    <property type="term" value="F:DNA binding"/>
    <property type="evidence" value="ECO:0007669"/>
    <property type="project" value="UniProtKB-KW"/>
</dbReference>
<dbReference type="Gene3D" id="3.40.190.290">
    <property type="match status" value="1"/>
</dbReference>
<dbReference type="CDD" id="cd05466">
    <property type="entry name" value="PBP2_LTTR_substrate"/>
    <property type="match status" value="1"/>
</dbReference>
<evidence type="ECO:0000259" key="5">
    <source>
        <dbReference type="PROSITE" id="PS50931"/>
    </source>
</evidence>
<evidence type="ECO:0000256" key="3">
    <source>
        <dbReference type="ARBA" id="ARBA00023125"/>
    </source>
</evidence>
<reference evidence="6 7" key="1">
    <citation type="submission" date="2019-03" db="EMBL/GenBank/DDBJ databases">
        <title>Draft genome sequences of novel Actinobacteria.</title>
        <authorList>
            <person name="Sahin N."/>
            <person name="Ay H."/>
            <person name="Saygin H."/>
        </authorList>
    </citation>
    <scope>NUCLEOTIDE SEQUENCE [LARGE SCALE GENOMIC DNA]</scope>
    <source>
        <strain evidence="6 7">5K548</strain>
    </source>
</reference>
<dbReference type="InterPro" id="IPR000847">
    <property type="entry name" value="LysR_HTH_N"/>
</dbReference>
<gene>
    <name evidence="6" type="ORF">E1202_27460</name>
</gene>
<dbReference type="InterPro" id="IPR005119">
    <property type="entry name" value="LysR_subst-bd"/>
</dbReference>
<dbReference type="GO" id="GO:0003700">
    <property type="term" value="F:DNA-binding transcription factor activity"/>
    <property type="evidence" value="ECO:0007669"/>
    <property type="project" value="InterPro"/>
</dbReference>
<dbReference type="InterPro" id="IPR036388">
    <property type="entry name" value="WH-like_DNA-bd_sf"/>
</dbReference>
<dbReference type="PROSITE" id="PS50931">
    <property type="entry name" value="HTH_LYSR"/>
    <property type="match status" value="1"/>
</dbReference>
<dbReference type="GO" id="GO:0005829">
    <property type="term" value="C:cytosol"/>
    <property type="evidence" value="ECO:0007669"/>
    <property type="project" value="TreeGrafter"/>
</dbReference>
<evidence type="ECO:0000256" key="1">
    <source>
        <dbReference type="ARBA" id="ARBA00009437"/>
    </source>
</evidence>
<keyword evidence="4" id="KW-0804">Transcription</keyword>
<dbReference type="SUPFAM" id="SSF46785">
    <property type="entry name" value="Winged helix' DNA-binding domain"/>
    <property type="match status" value="1"/>
</dbReference>
<dbReference type="Proteomes" id="UP000294723">
    <property type="component" value="Unassembled WGS sequence"/>
</dbReference>
<organism evidence="6 7">
    <name type="scientific">Saccharopolyspora karakumensis</name>
    <dbReference type="NCBI Taxonomy" id="2530386"/>
    <lineage>
        <taxon>Bacteria</taxon>
        <taxon>Bacillati</taxon>
        <taxon>Actinomycetota</taxon>
        <taxon>Actinomycetes</taxon>
        <taxon>Pseudonocardiales</taxon>
        <taxon>Pseudonocardiaceae</taxon>
        <taxon>Saccharopolyspora</taxon>
    </lineage>
</organism>
<dbReference type="InterPro" id="IPR036390">
    <property type="entry name" value="WH_DNA-bd_sf"/>
</dbReference>
<dbReference type="PANTHER" id="PTHR30419">
    <property type="entry name" value="HTH-TYPE TRANSCRIPTIONAL REGULATOR YBHD"/>
    <property type="match status" value="1"/>
</dbReference>
<dbReference type="RefSeq" id="WP_132686231.1">
    <property type="nucleotide sequence ID" value="NZ_SMLA01000066.1"/>
</dbReference>
<dbReference type="AlphaFoldDB" id="A0A4R5BF85"/>